<dbReference type="Gramene" id="TRITD2Av1G272640.1">
    <property type="protein sequence ID" value="TRITD2Av1G272640.1"/>
    <property type="gene ID" value="TRITD2Av1G272640"/>
</dbReference>
<feature type="compositionally biased region" description="Low complexity" evidence="1">
    <location>
        <begin position="189"/>
        <end position="198"/>
    </location>
</feature>
<dbReference type="AlphaFoldDB" id="A0A9R1P6D4"/>
<feature type="compositionally biased region" description="Low complexity" evidence="1">
    <location>
        <begin position="53"/>
        <end position="71"/>
    </location>
</feature>
<feature type="compositionally biased region" description="Low complexity" evidence="1">
    <location>
        <begin position="141"/>
        <end position="152"/>
    </location>
</feature>
<dbReference type="EMBL" id="LT934113">
    <property type="protein sequence ID" value="VAH37671.1"/>
    <property type="molecule type" value="Genomic_DNA"/>
</dbReference>
<feature type="compositionally biased region" description="Basic residues" evidence="1">
    <location>
        <begin position="131"/>
        <end position="140"/>
    </location>
</feature>
<sequence>MELRQWRAIPIAVVTPLTPSPPATAEGAVCTPHATSFPTWRSTATRPGRSDSARSSAYPPAQPARSAAPARRNPRGVVIRALDHARGLQPCGPRGSRIRARTRPLRAPVRGARRRSGQPQRTPSFLPGVPQRRRRGRARPGRSGSGYPRSSVAPPPSPRECDSTWVMKVARATARRTSMPWASREQDPRSALSPSSSRRPWHTQALLAANHNGRRCLSTECHAVADTVGHGCRAGALGLRPLLGTPARFLVGSISGATGLQGRVVVGALDMWRWRGQGGRHGRAQVSGCSSPYTGRSPLDLCQESNQNCGSLFTLGLLSAGKRTQSMLDAIRHIDPTAPVYHWKINRCDAVLREVMGENLHKEVIVASPKEDEGDFGCIVICGNEVLHGVANFMVANQPSLTSLC</sequence>
<keyword evidence="3" id="KW-1185">Reference proteome</keyword>
<evidence type="ECO:0000313" key="2">
    <source>
        <dbReference type="EMBL" id="VAH37671.1"/>
    </source>
</evidence>
<dbReference type="Proteomes" id="UP000324705">
    <property type="component" value="Chromosome 2A"/>
</dbReference>
<protein>
    <submittedName>
        <fullName evidence="2">Uncharacterized protein</fullName>
    </submittedName>
</protein>
<gene>
    <name evidence="2" type="ORF">TRITD_2Av1G272640</name>
</gene>
<feature type="compositionally biased region" description="Polar residues" evidence="1">
    <location>
        <begin position="33"/>
        <end position="45"/>
    </location>
</feature>
<organism evidence="2 3">
    <name type="scientific">Triticum turgidum subsp. durum</name>
    <name type="common">Durum wheat</name>
    <name type="synonym">Triticum durum</name>
    <dbReference type="NCBI Taxonomy" id="4567"/>
    <lineage>
        <taxon>Eukaryota</taxon>
        <taxon>Viridiplantae</taxon>
        <taxon>Streptophyta</taxon>
        <taxon>Embryophyta</taxon>
        <taxon>Tracheophyta</taxon>
        <taxon>Spermatophyta</taxon>
        <taxon>Magnoliopsida</taxon>
        <taxon>Liliopsida</taxon>
        <taxon>Poales</taxon>
        <taxon>Poaceae</taxon>
        <taxon>BOP clade</taxon>
        <taxon>Pooideae</taxon>
        <taxon>Triticodae</taxon>
        <taxon>Triticeae</taxon>
        <taxon>Triticinae</taxon>
        <taxon>Triticum</taxon>
    </lineage>
</organism>
<proteinExistence type="predicted"/>
<name>A0A9R1P6D4_TRITD</name>
<evidence type="ECO:0000313" key="3">
    <source>
        <dbReference type="Proteomes" id="UP000324705"/>
    </source>
</evidence>
<accession>A0A9R1P6D4</accession>
<reference evidence="2 3" key="1">
    <citation type="submission" date="2017-09" db="EMBL/GenBank/DDBJ databases">
        <authorList>
            <consortium name="International Durum Wheat Genome Sequencing Consortium (IDWGSC)"/>
            <person name="Milanesi L."/>
        </authorList>
    </citation>
    <scope>NUCLEOTIDE SEQUENCE [LARGE SCALE GENOMIC DNA]</scope>
    <source>
        <strain evidence="3">cv. Svevo</strain>
    </source>
</reference>
<feature type="region of interest" description="Disordered" evidence="1">
    <location>
        <begin position="33"/>
        <end position="200"/>
    </location>
</feature>
<evidence type="ECO:0000256" key="1">
    <source>
        <dbReference type="SAM" id="MobiDB-lite"/>
    </source>
</evidence>